<evidence type="ECO:0000313" key="2">
    <source>
        <dbReference type="EMBL" id="QJA88726.1"/>
    </source>
</evidence>
<accession>A0A6M3XZT7</accession>
<dbReference type="EMBL" id="MT142082">
    <property type="protein sequence ID" value="QJA74215.1"/>
    <property type="molecule type" value="Genomic_DNA"/>
</dbReference>
<gene>
    <name evidence="1" type="ORF">MM415A02077_0007</name>
    <name evidence="2" type="ORF">MM415B02703_0008</name>
    <name evidence="3" type="ORF">TM448B04602_0008</name>
</gene>
<reference evidence="3" key="1">
    <citation type="submission" date="2020-03" db="EMBL/GenBank/DDBJ databases">
        <title>The deep terrestrial virosphere.</title>
        <authorList>
            <person name="Holmfeldt K."/>
            <person name="Nilsson E."/>
            <person name="Simone D."/>
            <person name="Lopez-Fernandez M."/>
            <person name="Wu X."/>
            <person name="de Brujin I."/>
            <person name="Lundin D."/>
            <person name="Andersson A."/>
            <person name="Bertilsson S."/>
            <person name="Dopson M."/>
        </authorList>
    </citation>
    <scope>NUCLEOTIDE SEQUENCE</scope>
    <source>
        <strain evidence="1">MM415A02077</strain>
        <strain evidence="2">MM415B02703</strain>
        <strain evidence="3">TM448B04602</strain>
    </source>
</reference>
<dbReference type="EMBL" id="MT145095">
    <property type="protein sequence ID" value="QJI03525.1"/>
    <property type="molecule type" value="Genomic_DNA"/>
</dbReference>
<dbReference type="AlphaFoldDB" id="A0A6M3XZT7"/>
<proteinExistence type="predicted"/>
<sequence length="144" mass="17080">MKKQPKFKIGDWVEFRYEAKILTEEKIVGSGRLYKRMIVRKSVSKKIGQIVGAIYRFDGEVTPQSGSYDDYEPGYLQVNKSNLLWQVRIGYLNKPHEVFEEDLVFDNGIIRLNEARKLPWKYTENHYHKNIDMFPRDAKGRFCK</sequence>
<protein>
    <submittedName>
        <fullName evidence="3">Uncharacterized protein</fullName>
    </submittedName>
</protein>
<dbReference type="EMBL" id="MT142800">
    <property type="protein sequence ID" value="QJA88726.1"/>
    <property type="molecule type" value="Genomic_DNA"/>
</dbReference>
<evidence type="ECO:0000313" key="3">
    <source>
        <dbReference type="EMBL" id="QJI03525.1"/>
    </source>
</evidence>
<evidence type="ECO:0000313" key="1">
    <source>
        <dbReference type="EMBL" id="QJA74215.1"/>
    </source>
</evidence>
<organism evidence="3">
    <name type="scientific">viral metagenome</name>
    <dbReference type="NCBI Taxonomy" id="1070528"/>
    <lineage>
        <taxon>unclassified sequences</taxon>
        <taxon>metagenomes</taxon>
        <taxon>organismal metagenomes</taxon>
    </lineage>
</organism>
<name>A0A6M3XZT7_9ZZZZ</name>